<name>A0A3M7CPU0_HORWE</name>
<gene>
    <name evidence="2" type="ORF">D0862_07373</name>
    <name evidence="1" type="ORF">D0864_13997</name>
</gene>
<sequence>MAAEPSPLTDILPPEVRIRIYKEVLRADRPLVIARRECSWEVRFDTSLLFVCKDIFIEASDVFFEVNTVHLRRYSELKRLFHVDRRFRNDIRVLQNVRYLGLVDPKYLIHCGDVYGQWVEAKLLNTHIEKCLTLPKLKECRFIYDRLPWSEQENASDAHNTGVRSTREYLEIAKIVHDHTLEYVDVGVIALQRPQGPAITFVNQWLQNEWRHVKSRGHVNVERSYARMREGGIFRNARAFCLDYANPSVWCALYDCIRARKDEDSLRMRRLQWAFQDRLNTIPVSSSHAKLPQDLPLREVSRQTVDPDVIEWLSELLLHLRGR</sequence>
<protein>
    <submittedName>
        <fullName evidence="1">Uncharacterized protein</fullName>
    </submittedName>
</protein>
<evidence type="ECO:0000313" key="4">
    <source>
        <dbReference type="Proteomes" id="UP000281468"/>
    </source>
</evidence>
<proteinExistence type="predicted"/>
<comment type="caution">
    <text evidence="1">The sequence shown here is derived from an EMBL/GenBank/DDBJ whole genome shotgun (WGS) entry which is preliminary data.</text>
</comment>
<accession>A0A3M7CPU0</accession>
<evidence type="ECO:0000313" key="3">
    <source>
        <dbReference type="Proteomes" id="UP000269539"/>
    </source>
</evidence>
<dbReference type="EMBL" id="QWIO01002543">
    <property type="protein sequence ID" value="RMY54131.1"/>
    <property type="molecule type" value="Genomic_DNA"/>
</dbReference>
<evidence type="ECO:0000313" key="1">
    <source>
        <dbReference type="EMBL" id="RMY54131.1"/>
    </source>
</evidence>
<dbReference type="OrthoDB" id="62952at2759"/>
<dbReference type="Proteomes" id="UP000281468">
    <property type="component" value="Unassembled WGS sequence"/>
</dbReference>
<organism evidence="1 3">
    <name type="scientific">Hortaea werneckii</name>
    <name type="common">Black yeast</name>
    <name type="synonym">Cladosporium werneckii</name>
    <dbReference type="NCBI Taxonomy" id="91943"/>
    <lineage>
        <taxon>Eukaryota</taxon>
        <taxon>Fungi</taxon>
        <taxon>Dikarya</taxon>
        <taxon>Ascomycota</taxon>
        <taxon>Pezizomycotina</taxon>
        <taxon>Dothideomycetes</taxon>
        <taxon>Dothideomycetidae</taxon>
        <taxon>Mycosphaerellales</taxon>
        <taxon>Teratosphaeriaceae</taxon>
        <taxon>Hortaea</taxon>
    </lineage>
</organism>
<evidence type="ECO:0000313" key="2">
    <source>
        <dbReference type="EMBL" id="RMY98875.1"/>
    </source>
</evidence>
<dbReference type="EMBL" id="QWIQ01000229">
    <property type="protein sequence ID" value="RMY98875.1"/>
    <property type="molecule type" value="Genomic_DNA"/>
</dbReference>
<dbReference type="VEuPathDB" id="FungiDB:BTJ68_12130"/>
<dbReference type="Proteomes" id="UP000269539">
    <property type="component" value="Unassembled WGS sequence"/>
</dbReference>
<reference evidence="3 4" key="1">
    <citation type="journal article" date="2018" name="BMC Genomics">
        <title>Genomic evidence for intraspecific hybridization in a clonal and extremely halotolerant yeast.</title>
        <authorList>
            <person name="Gostincar C."/>
            <person name="Stajich J.E."/>
            <person name="Zupancic J."/>
            <person name="Zalar P."/>
            <person name="Gunde-Cimerman N."/>
        </authorList>
    </citation>
    <scope>NUCLEOTIDE SEQUENCE [LARGE SCALE GENOMIC DNA]</scope>
    <source>
        <strain evidence="1 3">EXF-10513</strain>
        <strain evidence="2 4">EXF-171</strain>
    </source>
</reference>
<dbReference type="AlphaFoldDB" id="A0A3M7CPU0"/>